<evidence type="ECO:0000313" key="3">
    <source>
        <dbReference type="Proteomes" id="UP000886743"/>
    </source>
</evidence>
<dbReference type="EMBL" id="DVOF01000140">
    <property type="protein sequence ID" value="HIV02875.1"/>
    <property type="molecule type" value="Genomic_DNA"/>
</dbReference>
<dbReference type="AlphaFoldDB" id="A0A9D1SZV1"/>
<feature type="domain" description="LysM" evidence="1">
    <location>
        <begin position="47"/>
        <end position="97"/>
    </location>
</feature>
<dbReference type="SUPFAM" id="SSF54106">
    <property type="entry name" value="LysM domain"/>
    <property type="match status" value="1"/>
</dbReference>
<accession>A0A9D1SZV1</accession>
<reference evidence="2" key="1">
    <citation type="submission" date="2020-10" db="EMBL/GenBank/DDBJ databases">
        <authorList>
            <person name="Gilroy R."/>
        </authorList>
    </citation>
    <scope>NUCLEOTIDE SEQUENCE</scope>
    <source>
        <strain evidence="2">4920</strain>
    </source>
</reference>
<comment type="caution">
    <text evidence="2">The sequence shown here is derived from an EMBL/GenBank/DDBJ whole genome shotgun (WGS) entry which is preliminary data.</text>
</comment>
<reference evidence="2" key="2">
    <citation type="journal article" date="2021" name="PeerJ">
        <title>Extensive microbial diversity within the chicken gut microbiome revealed by metagenomics and culture.</title>
        <authorList>
            <person name="Gilroy R."/>
            <person name="Ravi A."/>
            <person name="Getino M."/>
            <person name="Pursley I."/>
            <person name="Horton D.L."/>
            <person name="Alikhan N.F."/>
            <person name="Baker D."/>
            <person name="Gharbi K."/>
            <person name="Hall N."/>
            <person name="Watson M."/>
            <person name="Adriaenssens E.M."/>
            <person name="Foster-Nyarko E."/>
            <person name="Jarju S."/>
            <person name="Secka A."/>
            <person name="Antonio M."/>
            <person name="Oren A."/>
            <person name="Chaudhuri R.R."/>
            <person name="La Ragione R."/>
            <person name="Hildebrand F."/>
            <person name="Pallen M.J."/>
        </authorList>
    </citation>
    <scope>NUCLEOTIDE SEQUENCE</scope>
    <source>
        <strain evidence="2">4920</strain>
    </source>
</reference>
<dbReference type="CDD" id="cd00118">
    <property type="entry name" value="LysM"/>
    <property type="match status" value="1"/>
</dbReference>
<protein>
    <submittedName>
        <fullName evidence="2">LysM peptidoglycan-binding domain-containing protein</fullName>
    </submittedName>
</protein>
<dbReference type="Proteomes" id="UP000886743">
    <property type="component" value="Unassembled WGS sequence"/>
</dbReference>
<evidence type="ECO:0000259" key="1">
    <source>
        <dbReference type="PROSITE" id="PS51782"/>
    </source>
</evidence>
<proteinExistence type="predicted"/>
<dbReference type="InterPro" id="IPR036779">
    <property type="entry name" value="LysM_dom_sf"/>
</dbReference>
<dbReference type="PROSITE" id="PS51782">
    <property type="entry name" value="LYSM"/>
    <property type="match status" value="1"/>
</dbReference>
<gene>
    <name evidence="2" type="ORF">IAC74_04815</name>
</gene>
<sequence length="100" mass="10978">MAKKRIVVKNRFRFTVFLILLFALISVAVFAFVLPGQTSADISHKTDVVCVAPGDTLWSIAGDYTDGQGDIRELVYRIKTINNLPSADLLAGQTLLIPLD</sequence>
<dbReference type="InterPro" id="IPR018392">
    <property type="entry name" value="LysM"/>
</dbReference>
<dbReference type="Pfam" id="PF01476">
    <property type="entry name" value="LysM"/>
    <property type="match status" value="1"/>
</dbReference>
<name>A0A9D1SZV1_9FIRM</name>
<dbReference type="Gene3D" id="3.10.350.10">
    <property type="entry name" value="LysM domain"/>
    <property type="match status" value="1"/>
</dbReference>
<evidence type="ECO:0000313" key="2">
    <source>
        <dbReference type="EMBL" id="HIV02875.1"/>
    </source>
</evidence>
<organism evidence="2 3">
    <name type="scientific">Candidatus Aphodoplasma excrementigallinarum</name>
    <dbReference type="NCBI Taxonomy" id="2840673"/>
    <lineage>
        <taxon>Bacteria</taxon>
        <taxon>Bacillati</taxon>
        <taxon>Bacillota</taxon>
        <taxon>Clostridia</taxon>
        <taxon>Eubacteriales</taxon>
        <taxon>Candidatus Aphodoplasma</taxon>
    </lineage>
</organism>